<sequence length="349" mass="40568">MITLRLFSHEFESVPAATSWYLADLGEARGKQELFTRQSPQRLKVLREHALIESAVSSNRIEGVEVDQSRIATIVFGRPLLRDRDEEEVRGYRQALTWIHEQGEKIPISEETILQLHRMTRGEIWDAGKYKEKDGDIIEKFPDGRSRVRFKTVPAKDTPICMRDLVELYDDAVKDRKVPPLVLLAAFNLDFLCIHPFRDGNGRVSRLLMLLQCYHLGIEVGRYISLERLIEQHKERYYETLQQSSQGWHEGKHDPWPYINYLLSILKMAYKEFEDRMGRIKSPRGAKTGLIEKAVRDFSSEFSVSDLERACPGVSRDMVRRVLRDLQARGDVECLGRGPGALWRKREKR</sequence>
<reference evidence="4 5" key="1">
    <citation type="submission" date="2019-05" db="EMBL/GenBank/DDBJ databases">
        <title>The Complete Genome Sequence of the n-alkane-degrading Desulfoglaeba alkanexedens ALDC reveals multiple alkylsuccinate synthase gene clusters.</title>
        <authorList>
            <person name="Callaghan A.V."/>
            <person name="Davidova I.A."/>
            <person name="Duncan K.E."/>
            <person name="Morris B."/>
            <person name="McInerney M.J."/>
        </authorList>
    </citation>
    <scope>NUCLEOTIDE SEQUENCE [LARGE SCALE GENOMIC DNA]</scope>
    <source>
        <strain evidence="4 5">ALDC</strain>
    </source>
</reference>
<proteinExistence type="predicted"/>
<dbReference type="Proteomes" id="UP000298602">
    <property type="component" value="Chromosome"/>
</dbReference>
<dbReference type="InterPro" id="IPR040198">
    <property type="entry name" value="Fido_containing"/>
</dbReference>
<feature type="binding site" evidence="2">
    <location>
        <begin position="199"/>
        <end position="206"/>
    </location>
    <ligand>
        <name>ATP</name>
        <dbReference type="ChEBI" id="CHEBI:30616"/>
    </ligand>
</feature>
<dbReference type="Pfam" id="PF02661">
    <property type="entry name" value="Fic"/>
    <property type="match status" value="1"/>
</dbReference>
<dbReference type="InterPro" id="IPR036597">
    <property type="entry name" value="Fido-like_dom_sf"/>
</dbReference>
<accession>A0A4P8L2X5</accession>
<dbReference type="SUPFAM" id="SSF140931">
    <property type="entry name" value="Fic-like"/>
    <property type="match status" value="1"/>
</dbReference>
<evidence type="ECO:0000313" key="4">
    <source>
        <dbReference type="EMBL" id="QCQ22094.1"/>
    </source>
</evidence>
<dbReference type="KEGG" id="dax:FDQ92_07885"/>
<dbReference type="PROSITE" id="PS51459">
    <property type="entry name" value="FIDO"/>
    <property type="match status" value="1"/>
</dbReference>
<protein>
    <submittedName>
        <fullName evidence="4">Fic family protein</fullName>
    </submittedName>
</protein>
<dbReference type="RefSeq" id="WP_137424063.1">
    <property type="nucleotide sequence ID" value="NZ_CP040098.1"/>
</dbReference>
<evidence type="ECO:0000313" key="5">
    <source>
        <dbReference type="Proteomes" id="UP000298602"/>
    </source>
</evidence>
<keyword evidence="2" id="KW-0547">Nucleotide-binding</keyword>
<dbReference type="PANTHER" id="PTHR13504">
    <property type="entry name" value="FIDO DOMAIN-CONTAINING PROTEIN DDB_G0283145"/>
    <property type="match status" value="1"/>
</dbReference>
<dbReference type="InterPro" id="IPR003812">
    <property type="entry name" value="Fido"/>
</dbReference>
<dbReference type="GO" id="GO:0005524">
    <property type="term" value="F:ATP binding"/>
    <property type="evidence" value="ECO:0007669"/>
    <property type="project" value="UniProtKB-KW"/>
</dbReference>
<name>A0A4P8L2X5_9BACT</name>
<reference evidence="4 5" key="2">
    <citation type="submission" date="2019-05" db="EMBL/GenBank/DDBJ databases">
        <authorList>
            <person name="Suflita J.M."/>
            <person name="Marks C.R."/>
        </authorList>
    </citation>
    <scope>NUCLEOTIDE SEQUENCE [LARGE SCALE GENOMIC DNA]</scope>
    <source>
        <strain evidence="4 5">ALDC</strain>
    </source>
</reference>
<keyword evidence="2" id="KW-0067">ATP-binding</keyword>
<feature type="domain" description="Fido" evidence="3">
    <location>
        <begin position="108"/>
        <end position="264"/>
    </location>
</feature>
<evidence type="ECO:0000256" key="1">
    <source>
        <dbReference type="PIRSR" id="PIRSR640198-1"/>
    </source>
</evidence>
<dbReference type="EMBL" id="CP040098">
    <property type="protein sequence ID" value="QCQ22094.1"/>
    <property type="molecule type" value="Genomic_DNA"/>
</dbReference>
<feature type="active site" evidence="1">
    <location>
        <position position="195"/>
    </location>
</feature>
<dbReference type="AlphaFoldDB" id="A0A4P8L2X5"/>
<keyword evidence="5" id="KW-1185">Reference proteome</keyword>
<feature type="binding site" evidence="2">
    <location>
        <begin position="237"/>
        <end position="238"/>
    </location>
    <ligand>
        <name>ATP</name>
        <dbReference type="ChEBI" id="CHEBI:30616"/>
    </ligand>
</feature>
<gene>
    <name evidence="4" type="ORF">FDQ92_07885</name>
</gene>
<dbReference type="PANTHER" id="PTHR13504:SF38">
    <property type="entry name" value="FIDO DOMAIN-CONTAINING PROTEIN"/>
    <property type="match status" value="1"/>
</dbReference>
<dbReference type="OrthoDB" id="9813719at2"/>
<evidence type="ECO:0000256" key="2">
    <source>
        <dbReference type="PIRSR" id="PIRSR640198-2"/>
    </source>
</evidence>
<dbReference type="Gene3D" id="1.10.3290.10">
    <property type="entry name" value="Fido-like domain"/>
    <property type="match status" value="1"/>
</dbReference>
<organism evidence="4 5">
    <name type="scientific">Desulfoglaeba alkanexedens ALDC</name>
    <dbReference type="NCBI Taxonomy" id="980445"/>
    <lineage>
        <taxon>Bacteria</taxon>
        <taxon>Pseudomonadati</taxon>
        <taxon>Thermodesulfobacteriota</taxon>
        <taxon>Syntrophobacteria</taxon>
        <taxon>Syntrophobacterales</taxon>
        <taxon>Syntrophobacteraceae</taxon>
        <taxon>Desulfoglaeba</taxon>
    </lineage>
</organism>
<evidence type="ECO:0000259" key="3">
    <source>
        <dbReference type="PROSITE" id="PS51459"/>
    </source>
</evidence>